<reference evidence="3" key="1">
    <citation type="submission" date="2015-08" db="EMBL/GenBank/DDBJ databases">
        <title>Genome sequencing project for genomic taxonomy and phylogenomics of Bacillus-like bacteria.</title>
        <authorList>
            <person name="Liu B."/>
            <person name="Wang J."/>
            <person name="Zhu Y."/>
            <person name="Liu G."/>
            <person name="Chen Q."/>
            <person name="Chen Z."/>
            <person name="Lan J."/>
            <person name="Che J."/>
            <person name="Ge C."/>
            <person name="Shi H."/>
            <person name="Pan Z."/>
            <person name="Liu X."/>
        </authorList>
    </citation>
    <scope>NUCLEOTIDE SEQUENCE [LARGE SCALE GENOMIC DNA]</scope>
    <source>
        <strain evidence="3">FJAT-22460</strain>
    </source>
</reference>
<dbReference type="EMBL" id="LIUT01000001">
    <property type="protein sequence ID" value="KOR90258.1"/>
    <property type="molecule type" value="Genomic_DNA"/>
</dbReference>
<proteinExistence type="predicted"/>
<gene>
    <name evidence="2" type="ORF">AM231_14705</name>
</gene>
<evidence type="ECO:0000313" key="3">
    <source>
        <dbReference type="Proteomes" id="UP000036932"/>
    </source>
</evidence>
<protein>
    <submittedName>
        <fullName evidence="2">Uncharacterized protein</fullName>
    </submittedName>
</protein>
<evidence type="ECO:0000256" key="1">
    <source>
        <dbReference type="SAM" id="Phobius"/>
    </source>
</evidence>
<comment type="caution">
    <text evidence="2">The sequence shown here is derived from an EMBL/GenBank/DDBJ whole genome shotgun (WGS) entry which is preliminary data.</text>
</comment>
<keyword evidence="3" id="KW-1185">Reference proteome</keyword>
<feature type="transmembrane region" description="Helical" evidence="1">
    <location>
        <begin position="12"/>
        <end position="31"/>
    </location>
</feature>
<name>A0A0M1P702_9BACL</name>
<sequence length="62" mass="7318">MKININTINTYIITLNLITFISLLNMTYIFVRNIASDFWIVNRKSNNIFKGFIAILDRRHIA</sequence>
<accession>A0A0M1P702</accession>
<dbReference type="AlphaFoldDB" id="A0A0M1P702"/>
<keyword evidence="1" id="KW-1133">Transmembrane helix</keyword>
<organism evidence="2 3">
    <name type="scientific">Paenibacillus solani</name>
    <dbReference type="NCBI Taxonomy" id="1705565"/>
    <lineage>
        <taxon>Bacteria</taxon>
        <taxon>Bacillati</taxon>
        <taxon>Bacillota</taxon>
        <taxon>Bacilli</taxon>
        <taxon>Bacillales</taxon>
        <taxon>Paenibacillaceae</taxon>
        <taxon>Paenibacillus</taxon>
    </lineage>
</organism>
<evidence type="ECO:0000313" key="2">
    <source>
        <dbReference type="EMBL" id="KOR90258.1"/>
    </source>
</evidence>
<dbReference type="Proteomes" id="UP000036932">
    <property type="component" value="Unassembled WGS sequence"/>
</dbReference>
<dbReference type="PATRIC" id="fig|1705565.3.peg.4987"/>
<keyword evidence="1" id="KW-0472">Membrane</keyword>
<keyword evidence="1" id="KW-0812">Transmembrane</keyword>